<dbReference type="EMBL" id="NQIK02000008">
    <property type="protein sequence ID" value="KAF7567642.1"/>
    <property type="molecule type" value="Genomic_DNA"/>
</dbReference>
<reference evidence="2 4" key="1">
    <citation type="journal article" date="2018" name="BMC Genomics">
        <title>Comparative genomics of the wheat fungal pathogen Pyrenophora tritici-repentis reveals chromosomal variations and genome plasticity.</title>
        <authorList>
            <person name="Moolhuijzen P."/>
            <person name="See P.T."/>
            <person name="Hane J.K."/>
            <person name="Shi G."/>
            <person name="Liu Z."/>
            <person name="Oliver R.P."/>
            <person name="Moffat C.S."/>
        </authorList>
    </citation>
    <scope>NUCLEOTIDE SEQUENCE [LARGE SCALE GENOMIC DNA]</scope>
    <source>
        <strain evidence="2">M4</strain>
    </source>
</reference>
<organism evidence="2 4">
    <name type="scientific">Pyrenophora tritici-repentis</name>
    <dbReference type="NCBI Taxonomy" id="45151"/>
    <lineage>
        <taxon>Eukaryota</taxon>
        <taxon>Fungi</taxon>
        <taxon>Dikarya</taxon>
        <taxon>Ascomycota</taxon>
        <taxon>Pezizomycotina</taxon>
        <taxon>Dothideomycetes</taxon>
        <taxon>Pleosporomycetidae</taxon>
        <taxon>Pleosporales</taxon>
        <taxon>Pleosporineae</taxon>
        <taxon>Pleosporaceae</taxon>
        <taxon>Pyrenophora</taxon>
    </lineage>
</organism>
<protein>
    <submittedName>
        <fullName evidence="2">Uncharacterized protein</fullName>
    </submittedName>
</protein>
<feature type="compositionally biased region" description="Basic and acidic residues" evidence="1">
    <location>
        <begin position="58"/>
        <end position="70"/>
    </location>
</feature>
<reference evidence="3" key="3">
    <citation type="journal article" date="2022" name="bioRxiv">
        <title>A global pangenome for the wheat fungal pathogen Pyrenophora tritici-repentis and prediction of effector protein structural homology.</title>
        <authorList>
            <person name="Moolhuijzen P."/>
            <person name="See P.T."/>
            <person name="Shi G."/>
            <person name="Powell H.R."/>
            <person name="Cockram J."/>
            <person name="Jorgensen L.N."/>
            <person name="Benslimane H."/>
            <person name="Strelkov S.E."/>
            <person name="Turner J."/>
            <person name="Liu Z."/>
            <person name="Moffat C.S."/>
        </authorList>
    </citation>
    <scope>NUCLEOTIDE SEQUENCE</scope>
    <source>
        <strain evidence="3">86-124</strain>
    </source>
</reference>
<dbReference type="Proteomes" id="UP000245464">
    <property type="component" value="Chromosome 8"/>
</dbReference>
<reference evidence="3" key="2">
    <citation type="submission" date="2021-05" db="EMBL/GenBank/DDBJ databases">
        <authorList>
            <person name="Moolhuijzen P.M."/>
            <person name="Moffat C.S."/>
        </authorList>
    </citation>
    <scope>NUCLEOTIDE SEQUENCE</scope>
    <source>
        <strain evidence="3">86-124</strain>
    </source>
</reference>
<accession>A0A834RQA1</accession>
<evidence type="ECO:0000256" key="1">
    <source>
        <dbReference type="SAM" id="MobiDB-lite"/>
    </source>
</evidence>
<feature type="compositionally biased region" description="Basic and acidic residues" evidence="1">
    <location>
        <begin position="20"/>
        <end position="31"/>
    </location>
</feature>
<keyword evidence="5" id="KW-1185">Reference proteome</keyword>
<proteinExistence type="predicted"/>
<comment type="caution">
    <text evidence="2">The sequence shown here is derived from an EMBL/GenBank/DDBJ whole genome shotgun (WGS) entry which is preliminary data.</text>
</comment>
<dbReference type="EMBL" id="NRDI02000030">
    <property type="protein sequence ID" value="KAI1507982.1"/>
    <property type="molecule type" value="Genomic_DNA"/>
</dbReference>
<sequence>MSRNVNEDPLNLQSVRTAARRQEKALSKSSKEPLPTLGINSPAIGITEPTSRHSLKFRRYEYNTRAREASRPAPQPTSQEEIDPKGSETDTPRGRNPSFTFLDLKDIAELSSLRGKLRAIDPPEPRD</sequence>
<evidence type="ECO:0000313" key="4">
    <source>
        <dbReference type="Proteomes" id="UP000245464"/>
    </source>
</evidence>
<reference evidence="5" key="4">
    <citation type="journal article" date="2022" name="Microb. Genom.">
        <title>A global pangenome for the wheat fungal pathogen Pyrenophora tritici-repentis and prediction of effector protein structural homology.</title>
        <authorList>
            <person name="Moolhuijzen P.M."/>
            <person name="See P.T."/>
            <person name="Shi G."/>
            <person name="Powell H.R."/>
            <person name="Cockram J."/>
            <person name="Jorgensen L.N."/>
            <person name="Benslimane H."/>
            <person name="Strelkov S.E."/>
            <person name="Turner J."/>
            <person name="Liu Z."/>
            <person name="Moffat C.S."/>
        </authorList>
    </citation>
    <scope>NUCLEOTIDE SEQUENCE [LARGE SCALE GENOMIC DNA]</scope>
</reference>
<name>A0A834RQA1_9PLEO</name>
<gene>
    <name evidence="3" type="ORF">Ptr86124_013078</name>
    <name evidence="2" type="ORF">PtrM4_142330</name>
</gene>
<evidence type="ECO:0000313" key="3">
    <source>
        <dbReference type="EMBL" id="KAI1507982.1"/>
    </source>
</evidence>
<dbReference type="AlphaFoldDB" id="A0A834RQA1"/>
<feature type="region of interest" description="Disordered" evidence="1">
    <location>
        <begin position="1"/>
        <end position="102"/>
    </location>
</feature>
<dbReference type="Proteomes" id="UP000249757">
    <property type="component" value="Unassembled WGS sequence"/>
</dbReference>
<feature type="compositionally biased region" description="Basic and acidic residues" evidence="1">
    <location>
        <begin position="82"/>
        <end position="93"/>
    </location>
</feature>
<evidence type="ECO:0000313" key="5">
    <source>
        <dbReference type="Proteomes" id="UP000249757"/>
    </source>
</evidence>
<evidence type="ECO:0000313" key="2">
    <source>
        <dbReference type="EMBL" id="KAF7567642.1"/>
    </source>
</evidence>